<proteinExistence type="predicted"/>
<feature type="region of interest" description="Disordered" evidence="1">
    <location>
        <begin position="21"/>
        <end position="47"/>
    </location>
</feature>
<comment type="caution">
    <text evidence="2">The sequence shown here is derived from an EMBL/GenBank/DDBJ whole genome shotgun (WGS) entry which is preliminary data.</text>
</comment>
<dbReference type="Proteomes" id="UP000318590">
    <property type="component" value="Unassembled WGS sequence"/>
</dbReference>
<organism evidence="2 3">
    <name type="scientific">Palleronia caenipelagi</name>
    <dbReference type="NCBI Taxonomy" id="2489174"/>
    <lineage>
        <taxon>Bacteria</taxon>
        <taxon>Pseudomonadati</taxon>
        <taxon>Pseudomonadota</taxon>
        <taxon>Alphaproteobacteria</taxon>
        <taxon>Rhodobacterales</taxon>
        <taxon>Roseobacteraceae</taxon>
        <taxon>Palleronia</taxon>
    </lineage>
</organism>
<dbReference type="AlphaFoldDB" id="A0A547PKX8"/>
<evidence type="ECO:0000313" key="3">
    <source>
        <dbReference type="Proteomes" id="UP000318590"/>
    </source>
</evidence>
<keyword evidence="3" id="KW-1185">Reference proteome</keyword>
<dbReference type="RefSeq" id="WP_142836161.1">
    <property type="nucleotide sequence ID" value="NZ_VFSV01000063.1"/>
</dbReference>
<sequence length="201" mass="21867">MKTSHTLAILMLTAGLGPVIGQTEHSGHSDGMNHGTHRVEHGSPVELTEPGQGAFAALSEVVRLLEEDPDTDWSRVDLDGLRNHLVDMDRVVMDSIVSETALPDGLLMRVTGDAKTVASLMRMVPAHAAQLAQDPRWSVEAEVLDDAVSLTVKSTNPVVIARIRGLGFFGLMASQDHHRAHHLMMARGEDAHSHQTRQNIE</sequence>
<dbReference type="EMBL" id="VFSV01000063">
    <property type="protein sequence ID" value="TRD14802.1"/>
    <property type="molecule type" value="Genomic_DNA"/>
</dbReference>
<dbReference type="OrthoDB" id="1524152at2"/>
<accession>A0A547PKX8</accession>
<gene>
    <name evidence="2" type="ORF">FEV53_18295</name>
</gene>
<reference evidence="2 3" key="1">
    <citation type="submission" date="2019-06" db="EMBL/GenBank/DDBJ databases">
        <title>Paenimaribius caenipelagi gen. nov., sp. nov., isolated from a tidal flat.</title>
        <authorList>
            <person name="Yoon J.-H."/>
        </authorList>
    </citation>
    <scope>NUCLEOTIDE SEQUENCE [LARGE SCALE GENOMIC DNA]</scope>
    <source>
        <strain evidence="2 3">JBTF-M29</strain>
    </source>
</reference>
<evidence type="ECO:0000256" key="1">
    <source>
        <dbReference type="SAM" id="MobiDB-lite"/>
    </source>
</evidence>
<name>A0A547PKX8_9RHOB</name>
<evidence type="ECO:0000313" key="2">
    <source>
        <dbReference type="EMBL" id="TRD14802.1"/>
    </source>
</evidence>
<protein>
    <submittedName>
        <fullName evidence="2">Uncharacterized protein</fullName>
    </submittedName>
</protein>